<comment type="subunit">
    <text evidence="7">Eukaryotic pyruvate dehydrogenase (PDH) complexes are organized as a core consisting of the oligomeric dihydrolipoamide acetyl-transferase (E2), around which are arranged multiple copies of pyruvate dehydrogenase (E1), dihydrolipoamide dehydrogenase (E3) and protein X (E3BP) bound by non-covalent bonds.</text>
</comment>
<proteinExistence type="inferred from homology"/>
<dbReference type="PROSITE" id="PS50968">
    <property type="entry name" value="BIOTINYL_LIPOYL"/>
    <property type="match status" value="1"/>
</dbReference>
<feature type="compositionally biased region" description="Basic and acidic residues" evidence="9">
    <location>
        <begin position="117"/>
        <end position="150"/>
    </location>
</feature>
<evidence type="ECO:0000256" key="1">
    <source>
        <dbReference type="ARBA" id="ARBA00004305"/>
    </source>
</evidence>
<dbReference type="CDD" id="cd06849">
    <property type="entry name" value="lipoyl_domain"/>
    <property type="match status" value="1"/>
</dbReference>
<dbReference type="PhylomeDB" id="A0A060T5B7"/>
<feature type="compositionally biased region" description="Polar residues" evidence="9">
    <location>
        <begin position="157"/>
        <end position="166"/>
    </location>
</feature>
<name>A0A060T5B7_BLAAD</name>
<evidence type="ECO:0000256" key="7">
    <source>
        <dbReference type="ARBA" id="ARBA00065810"/>
    </source>
</evidence>
<dbReference type="InterPro" id="IPR045257">
    <property type="entry name" value="E2/Pdx1"/>
</dbReference>
<feature type="domain" description="Peripheral subunit-binding (PSBD)" evidence="11">
    <location>
        <begin position="167"/>
        <end position="208"/>
    </location>
</feature>
<evidence type="ECO:0000313" key="12">
    <source>
        <dbReference type="EMBL" id="CDP36295.1"/>
    </source>
</evidence>
<evidence type="ECO:0000259" key="10">
    <source>
        <dbReference type="PROSITE" id="PS50968"/>
    </source>
</evidence>
<dbReference type="GO" id="GO:0005759">
    <property type="term" value="C:mitochondrial matrix"/>
    <property type="evidence" value="ECO:0007669"/>
    <property type="project" value="UniProtKB-SubCell"/>
</dbReference>
<accession>A0A060T5B7</accession>
<dbReference type="InterPro" id="IPR004167">
    <property type="entry name" value="PSBD"/>
</dbReference>
<dbReference type="PROSITE" id="PS00189">
    <property type="entry name" value="LIPOYL"/>
    <property type="match status" value="1"/>
</dbReference>
<evidence type="ECO:0000256" key="8">
    <source>
        <dbReference type="ARBA" id="ARBA00083110"/>
    </source>
</evidence>
<dbReference type="InterPro" id="IPR011053">
    <property type="entry name" value="Single_hybrid_motif"/>
</dbReference>
<dbReference type="FunFam" id="4.10.320.10:FF:000017">
    <property type="entry name" value="Pyruvate dehydrogenase complex protein X component, mitochondrial"/>
    <property type="match status" value="1"/>
</dbReference>
<dbReference type="EMBL" id="HG937692">
    <property type="protein sequence ID" value="CDP36295.1"/>
    <property type="molecule type" value="Genomic_DNA"/>
</dbReference>
<reference evidence="12" key="1">
    <citation type="submission" date="2014-02" db="EMBL/GenBank/DDBJ databases">
        <authorList>
            <person name="Genoscope - CEA"/>
        </authorList>
    </citation>
    <scope>NUCLEOTIDE SEQUENCE</scope>
    <source>
        <strain evidence="12">LS3</strain>
    </source>
</reference>
<evidence type="ECO:0000256" key="2">
    <source>
        <dbReference type="ARBA" id="ARBA00007317"/>
    </source>
</evidence>
<dbReference type="Pfam" id="PF02817">
    <property type="entry name" value="E3_binding"/>
    <property type="match status" value="1"/>
</dbReference>
<protein>
    <recommendedName>
        <fullName evidence="8">Dihydrolipoamide dehydrogenase-binding protein of pyruvate dehydrogenase complex</fullName>
    </recommendedName>
</protein>
<dbReference type="PANTHER" id="PTHR23151">
    <property type="entry name" value="DIHYDROLIPOAMIDE ACETYL/SUCCINYL-TRANSFERASE-RELATED"/>
    <property type="match status" value="1"/>
</dbReference>
<dbReference type="FunFam" id="2.40.50.100:FF:000010">
    <property type="entry name" value="Acetyltransferase component of pyruvate dehydrogenase complex"/>
    <property type="match status" value="1"/>
</dbReference>
<evidence type="ECO:0000256" key="3">
    <source>
        <dbReference type="ARBA" id="ARBA00022823"/>
    </source>
</evidence>
<feature type="compositionally biased region" description="Basic and acidic residues" evidence="9">
    <location>
        <begin position="238"/>
        <end position="262"/>
    </location>
</feature>
<dbReference type="InterPro" id="IPR003016">
    <property type="entry name" value="2-oxoA_DH_lipoyl-BS"/>
</dbReference>
<reference evidence="12" key="2">
    <citation type="submission" date="2014-06" db="EMBL/GenBank/DDBJ databases">
        <title>The complete genome of Blastobotrys (Arxula) adeninivorans LS3 - a yeast of biotechnological interest.</title>
        <authorList>
            <person name="Kunze G."/>
            <person name="Gaillardin C."/>
            <person name="Czernicka M."/>
            <person name="Durrens P."/>
            <person name="Martin T."/>
            <person name="Boer E."/>
            <person name="Gabaldon T."/>
            <person name="Cruz J."/>
            <person name="Talla E."/>
            <person name="Marck C."/>
            <person name="Goffeau A."/>
            <person name="Barbe V."/>
            <person name="Baret P."/>
            <person name="Baronian K."/>
            <person name="Beier S."/>
            <person name="Bleykasten C."/>
            <person name="Bode R."/>
            <person name="Casaregola S."/>
            <person name="Despons L."/>
            <person name="Fairhead C."/>
            <person name="Giersberg M."/>
            <person name="Gierski P."/>
            <person name="Hahnel U."/>
            <person name="Hartmann A."/>
            <person name="Jankowska D."/>
            <person name="Jubin C."/>
            <person name="Jung P."/>
            <person name="Lafontaine I."/>
            <person name="Leh-Louis V."/>
            <person name="Lemaire M."/>
            <person name="Marcet-Houben M."/>
            <person name="Mascher M."/>
            <person name="Morel G."/>
            <person name="Richard G.-F."/>
            <person name="Riechen J."/>
            <person name="Sacerdot C."/>
            <person name="Sarkar A."/>
            <person name="Savel G."/>
            <person name="Schacherer J."/>
            <person name="Sherman D."/>
            <person name="Straub M.-L."/>
            <person name="Stein N."/>
            <person name="Thierry A."/>
            <person name="Trautwein-Schult A."/>
            <person name="Westhof E."/>
            <person name="Worch S."/>
            <person name="Dujon B."/>
            <person name="Souciet J.-L."/>
            <person name="Wincker P."/>
            <person name="Scholz U."/>
            <person name="Neuveglise N."/>
        </authorList>
    </citation>
    <scope>NUCLEOTIDE SEQUENCE</scope>
    <source>
        <strain evidence="12">LS3</strain>
    </source>
</reference>
<dbReference type="Pfam" id="PF00364">
    <property type="entry name" value="Biotin_lipoyl"/>
    <property type="match status" value="1"/>
</dbReference>
<gene>
    <name evidence="12" type="ORF">GNLVRS02_ARAD1B09680g</name>
</gene>
<dbReference type="SUPFAM" id="SSF51230">
    <property type="entry name" value="Single hybrid motif"/>
    <property type="match status" value="1"/>
</dbReference>
<evidence type="ECO:0000256" key="4">
    <source>
        <dbReference type="ARBA" id="ARBA00022946"/>
    </source>
</evidence>
<evidence type="ECO:0000256" key="5">
    <source>
        <dbReference type="ARBA" id="ARBA00023128"/>
    </source>
</evidence>
<evidence type="ECO:0000256" key="9">
    <source>
        <dbReference type="SAM" id="MobiDB-lite"/>
    </source>
</evidence>
<dbReference type="Gene3D" id="4.10.320.10">
    <property type="entry name" value="E3-binding domain"/>
    <property type="match status" value="1"/>
</dbReference>
<keyword evidence="3" id="KW-0450">Lipoyl</keyword>
<sequence>MYRTVVRGARPGARVFRRGFSATPENLKAKLLNMPAMSPTMTEGGIVEWKFKEGDSFQAGDVLLEVETDKAQIDVEADDEGILVKIYKENGSKNVQVGAGIAVLAEPGDDINSIEIPKPEDNKPAEAPKQEPEPAKEAPKKEPEPAKEQKATPAKAGSSTKANPNQTLLPSVQNLLHANNISSEDALAKIAATGPNGRLLKGDVLSYLGKVSQEYVDKVLSTIASNQHLDLSNIKIKQPQEETAKAEDKGSKDQKAADKKAAAPEPVVIKQTIALTEINLLRTTVSSTLSSDLSVSTLVNKASKLAERDVPKLAQARKSVLNDPLFEDLITPRVRQRAFDATVTIEKAKQSSAAASKDIFDLLTSNKRALSRPSTKTSAEPQTVSVSVKVNSKVPNAETKARLYVDRLQYYLTKGTGELIL</sequence>
<dbReference type="GO" id="GO:0006086">
    <property type="term" value="P:pyruvate decarboxylation to acetyl-CoA"/>
    <property type="evidence" value="ECO:0007669"/>
    <property type="project" value="InterPro"/>
</dbReference>
<dbReference type="SUPFAM" id="SSF47005">
    <property type="entry name" value="Peripheral subunit-binding domain of 2-oxo acid dehydrogenase complex"/>
    <property type="match status" value="1"/>
</dbReference>
<feature type="region of interest" description="Disordered" evidence="9">
    <location>
        <begin position="111"/>
        <end position="166"/>
    </location>
</feature>
<dbReference type="GO" id="GO:0045254">
    <property type="term" value="C:pyruvate dehydrogenase complex"/>
    <property type="evidence" value="ECO:0007669"/>
    <property type="project" value="InterPro"/>
</dbReference>
<keyword evidence="5" id="KW-0496">Mitochondrion</keyword>
<evidence type="ECO:0000259" key="11">
    <source>
        <dbReference type="PROSITE" id="PS51826"/>
    </source>
</evidence>
<dbReference type="InterPro" id="IPR036625">
    <property type="entry name" value="E3-bd_dom_sf"/>
</dbReference>
<dbReference type="AlphaFoldDB" id="A0A060T5B7"/>
<comment type="function">
    <text evidence="6">Required for anchoring dihydrolipoamide dehydrogenase (E3) to the dihydrolipoamide transacetylase (E2) core of the pyruvate dehydrogenase complexes of eukaryotes. This specific binding is essential for a functional PDH complex.</text>
</comment>
<organism evidence="12">
    <name type="scientific">Blastobotrys adeninivorans</name>
    <name type="common">Yeast</name>
    <name type="synonym">Arxula adeninivorans</name>
    <dbReference type="NCBI Taxonomy" id="409370"/>
    <lineage>
        <taxon>Eukaryota</taxon>
        <taxon>Fungi</taxon>
        <taxon>Dikarya</taxon>
        <taxon>Ascomycota</taxon>
        <taxon>Saccharomycotina</taxon>
        <taxon>Dipodascomycetes</taxon>
        <taxon>Dipodascales</taxon>
        <taxon>Trichomonascaceae</taxon>
        <taxon>Blastobotrys</taxon>
    </lineage>
</organism>
<dbReference type="Gene3D" id="2.40.50.100">
    <property type="match status" value="1"/>
</dbReference>
<dbReference type="InterPro" id="IPR000089">
    <property type="entry name" value="Biotin_lipoyl"/>
</dbReference>
<feature type="region of interest" description="Disordered" evidence="9">
    <location>
        <begin position="234"/>
        <end position="262"/>
    </location>
</feature>
<dbReference type="GO" id="GO:0004742">
    <property type="term" value="F:dihydrolipoyllysine-residue acetyltransferase activity"/>
    <property type="evidence" value="ECO:0007669"/>
    <property type="project" value="TreeGrafter"/>
</dbReference>
<dbReference type="PROSITE" id="PS51826">
    <property type="entry name" value="PSBD"/>
    <property type="match status" value="1"/>
</dbReference>
<feature type="domain" description="Lipoyl-binding" evidence="10">
    <location>
        <begin position="29"/>
        <end position="105"/>
    </location>
</feature>
<evidence type="ECO:0000256" key="6">
    <source>
        <dbReference type="ARBA" id="ARBA00059875"/>
    </source>
</evidence>
<dbReference type="PANTHER" id="PTHR23151:SF82">
    <property type="entry name" value="PYRUVATE DEHYDROGENASE COMPLEX PROTEIN X COMPONENT, MITOCHONDRIAL"/>
    <property type="match status" value="1"/>
</dbReference>
<comment type="similarity">
    <text evidence="2">Belongs to the 2-oxoacid dehydrogenase family.</text>
</comment>
<keyword evidence="4" id="KW-0809">Transit peptide</keyword>
<comment type="subcellular location">
    <subcellularLocation>
        <location evidence="1">Mitochondrion matrix</location>
    </subcellularLocation>
</comment>